<dbReference type="Pfam" id="PF00171">
    <property type="entry name" value="Aldedh"/>
    <property type="match status" value="1"/>
</dbReference>
<sequence>MTEAEQPGKDLPGRDQPGRARADEAPDGRRSGAPGRAGKPGAGKSGAGRIGVADSGESASVGAASRESASGEPASGERGNSRESARLAVRKTYKLYIGGAFPRSESGRSYPVASSEGEFLANASKASRKDARDAVVAARKAFGGWSGATAYNRGQILYRIAEMLEGRRAQFAAELADTGAGRPGEAVDAAVDRLVWYAGWSDKITSVAGAANPVAGPYFNLSSPEPTGVVAVVAPDEPLLGLVSVIAPVIVTGNTCVVVASERAPLPAITLAEVLATSDLPGGVVNVLTGSVKELAPWLAAHMDVNAIDLTGVADAELAVTCEQAAAENLKRVLRPSDPDWSADPGVRRMTAFLETKTVWHPTGV</sequence>
<gene>
    <name evidence="4" type="ORF">GCM10010126_11160</name>
</gene>
<reference evidence="4" key="1">
    <citation type="journal article" date="2014" name="Int. J. Syst. Evol. Microbiol.">
        <title>Complete genome sequence of Corynebacterium casei LMG S-19264T (=DSM 44701T), isolated from a smear-ripened cheese.</title>
        <authorList>
            <consortium name="US DOE Joint Genome Institute (JGI-PGF)"/>
            <person name="Walter F."/>
            <person name="Albersmeier A."/>
            <person name="Kalinowski J."/>
            <person name="Ruckert C."/>
        </authorList>
    </citation>
    <scope>NUCLEOTIDE SEQUENCE</scope>
    <source>
        <strain evidence="4">JCM 3093</strain>
    </source>
</reference>
<comment type="caution">
    <text evidence="4">The sequence shown here is derived from an EMBL/GenBank/DDBJ whole genome shotgun (WGS) entry which is preliminary data.</text>
</comment>
<organism evidence="4 5">
    <name type="scientific">Planomonospora parontospora</name>
    <dbReference type="NCBI Taxonomy" id="58119"/>
    <lineage>
        <taxon>Bacteria</taxon>
        <taxon>Bacillati</taxon>
        <taxon>Actinomycetota</taxon>
        <taxon>Actinomycetes</taxon>
        <taxon>Streptosporangiales</taxon>
        <taxon>Streptosporangiaceae</taxon>
        <taxon>Planomonospora</taxon>
    </lineage>
</organism>
<dbReference type="EMBL" id="BMQD01000003">
    <property type="protein sequence ID" value="GGK53379.1"/>
    <property type="molecule type" value="Genomic_DNA"/>
</dbReference>
<evidence type="ECO:0000256" key="2">
    <source>
        <dbReference type="SAM" id="MobiDB-lite"/>
    </source>
</evidence>
<reference evidence="4" key="2">
    <citation type="submission" date="2022-09" db="EMBL/GenBank/DDBJ databases">
        <authorList>
            <person name="Sun Q."/>
            <person name="Ohkuma M."/>
        </authorList>
    </citation>
    <scope>NUCLEOTIDE SEQUENCE</scope>
    <source>
        <strain evidence="4">JCM 3093</strain>
    </source>
</reference>
<dbReference type="PANTHER" id="PTHR11699">
    <property type="entry name" value="ALDEHYDE DEHYDROGENASE-RELATED"/>
    <property type="match status" value="1"/>
</dbReference>
<evidence type="ECO:0000313" key="5">
    <source>
        <dbReference type="Proteomes" id="UP000627984"/>
    </source>
</evidence>
<dbReference type="Proteomes" id="UP000627984">
    <property type="component" value="Unassembled WGS sequence"/>
</dbReference>
<feature type="compositionally biased region" description="Basic and acidic residues" evidence="2">
    <location>
        <begin position="1"/>
        <end position="30"/>
    </location>
</feature>
<name>A0AA37F2Y8_9ACTN</name>
<feature type="domain" description="Aldehyde dehydrogenase" evidence="3">
    <location>
        <begin position="114"/>
        <end position="333"/>
    </location>
</feature>
<evidence type="ECO:0000313" key="4">
    <source>
        <dbReference type="EMBL" id="GGK53379.1"/>
    </source>
</evidence>
<protein>
    <submittedName>
        <fullName evidence="4">Aldehyde dehydrogenase</fullName>
    </submittedName>
</protein>
<dbReference type="GO" id="GO:0016491">
    <property type="term" value="F:oxidoreductase activity"/>
    <property type="evidence" value="ECO:0007669"/>
    <property type="project" value="UniProtKB-KW"/>
</dbReference>
<dbReference type="SUPFAM" id="SSF53720">
    <property type="entry name" value="ALDH-like"/>
    <property type="match status" value="1"/>
</dbReference>
<evidence type="ECO:0000256" key="1">
    <source>
        <dbReference type="ARBA" id="ARBA00023002"/>
    </source>
</evidence>
<dbReference type="Gene3D" id="3.40.605.10">
    <property type="entry name" value="Aldehyde Dehydrogenase, Chain A, domain 1"/>
    <property type="match status" value="1"/>
</dbReference>
<dbReference type="AlphaFoldDB" id="A0AA37F2Y8"/>
<dbReference type="InterPro" id="IPR015590">
    <property type="entry name" value="Aldehyde_DH_dom"/>
</dbReference>
<keyword evidence="1" id="KW-0560">Oxidoreductase</keyword>
<dbReference type="InterPro" id="IPR016162">
    <property type="entry name" value="Ald_DH_N"/>
</dbReference>
<proteinExistence type="predicted"/>
<dbReference type="InterPro" id="IPR016161">
    <property type="entry name" value="Ald_DH/histidinol_DH"/>
</dbReference>
<accession>A0AA37F2Y8</accession>
<evidence type="ECO:0000259" key="3">
    <source>
        <dbReference type="Pfam" id="PF00171"/>
    </source>
</evidence>
<feature type="compositionally biased region" description="Gly residues" evidence="2">
    <location>
        <begin position="38"/>
        <end position="49"/>
    </location>
</feature>
<feature type="region of interest" description="Disordered" evidence="2">
    <location>
        <begin position="1"/>
        <end position="85"/>
    </location>
</feature>